<dbReference type="SUPFAM" id="SSF51011">
    <property type="entry name" value="Glycosyl hydrolase domain"/>
    <property type="match status" value="1"/>
</dbReference>
<dbReference type="InterPro" id="IPR017853">
    <property type="entry name" value="GH"/>
</dbReference>
<name>A0AA48HT50_9ALTE</name>
<evidence type="ECO:0000256" key="4">
    <source>
        <dbReference type="SAM" id="MobiDB-lite"/>
    </source>
</evidence>
<accession>A0AA48HT50</accession>
<reference evidence="7" key="1">
    <citation type="submission" date="2023-01" db="EMBL/GenBank/DDBJ databases">
        <title>Complete genome sequence of Planctobacterium marinum strain Dej080120_11.</title>
        <authorList>
            <person name="Ueki S."/>
            <person name="Maruyama F."/>
        </authorList>
    </citation>
    <scope>NUCLEOTIDE SEQUENCE</scope>
    <source>
        <strain evidence="7">Dej080120_11</strain>
    </source>
</reference>
<comment type="cofactor">
    <cofactor evidence="1">
        <name>Ca(2+)</name>
        <dbReference type="ChEBI" id="CHEBI:29108"/>
    </cofactor>
</comment>
<dbReference type="PANTHER" id="PTHR10357:SF215">
    <property type="entry name" value="ALPHA-AMYLASE 1"/>
    <property type="match status" value="1"/>
</dbReference>
<dbReference type="RefSeq" id="WP_338291319.1">
    <property type="nucleotide sequence ID" value="NZ_AP027272.1"/>
</dbReference>
<proteinExistence type="predicted"/>
<dbReference type="Gene3D" id="2.60.40.1190">
    <property type="match status" value="1"/>
</dbReference>
<dbReference type="InterPro" id="IPR019248">
    <property type="entry name" value="Glucodextran_C"/>
</dbReference>
<feature type="chain" id="PRO_5041282710" evidence="5">
    <location>
        <begin position="23"/>
        <end position="881"/>
    </location>
</feature>
<keyword evidence="3 5" id="KW-0732">Signal</keyword>
<dbReference type="KEGG" id="pmaw:MACH26_08740"/>
<dbReference type="SUPFAM" id="SSF49344">
    <property type="entry name" value="CBD9-like"/>
    <property type="match status" value="1"/>
</dbReference>
<dbReference type="PROSITE" id="PS51257">
    <property type="entry name" value="PROKAR_LIPOPROTEIN"/>
    <property type="match status" value="1"/>
</dbReference>
<feature type="domain" description="Glycosyl hydrolase family 13 catalytic" evidence="6">
    <location>
        <begin position="61"/>
        <end position="472"/>
    </location>
</feature>
<dbReference type="InterPro" id="IPR006047">
    <property type="entry name" value="GH13_cat_dom"/>
</dbReference>
<dbReference type="SMART" id="SM00642">
    <property type="entry name" value="Aamy"/>
    <property type="match status" value="1"/>
</dbReference>
<evidence type="ECO:0000256" key="1">
    <source>
        <dbReference type="ARBA" id="ARBA00001913"/>
    </source>
</evidence>
<evidence type="ECO:0000256" key="3">
    <source>
        <dbReference type="ARBA" id="ARBA00022729"/>
    </source>
</evidence>
<dbReference type="Pfam" id="PF00128">
    <property type="entry name" value="Alpha-amylase"/>
    <property type="match status" value="1"/>
</dbReference>
<dbReference type="Gene3D" id="3.20.20.80">
    <property type="entry name" value="Glycosidases"/>
    <property type="match status" value="1"/>
</dbReference>
<dbReference type="InterPro" id="IPR013780">
    <property type="entry name" value="Glyco_hydro_b"/>
</dbReference>
<dbReference type="GO" id="GO:0046872">
    <property type="term" value="F:metal ion binding"/>
    <property type="evidence" value="ECO:0007669"/>
    <property type="project" value="UniProtKB-KW"/>
</dbReference>
<evidence type="ECO:0000313" key="7">
    <source>
        <dbReference type="EMBL" id="BDX05353.1"/>
    </source>
</evidence>
<evidence type="ECO:0000256" key="5">
    <source>
        <dbReference type="SAM" id="SignalP"/>
    </source>
</evidence>
<dbReference type="GO" id="GO:0005975">
    <property type="term" value="P:carbohydrate metabolic process"/>
    <property type="evidence" value="ECO:0007669"/>
    <property type="project" value="InterPro"/>
</dbReference>
<evidence type="ECO:0000256" key="2">
    <source>
        <dbReference type="ARBA" id="ARBA00022723"/>
    </source>
</evidence>
<evidence type="ECO:0000259" key="6">
    <source>
        <dbReference type="SMART" id="SM00642"/>
    </source>
</evidence>
<feature type="region of interest" description="Disordered" evidence="4">
    <location>
        <begin position="23"/>
        <end position="48"/>
    </location>
</feature>
<dbReference type="PANTHER" id="PTHR10357">
    <property type="entry name" value="ALPHA-AMYLASE FAMILY MEMBER"/>
    <property type="match status" value="1"/>
</dbReference>
<dbReference type="SUPFAM" id="SSF51445">
    <property type="entry name" value="(Trans)glycosidases"/>
    <property type="match status" value="1"/>
</dbReference>
<feature type="signal peptide" evidence="5">
    <location>
        <begin position="1"/>
        <end position="22"/>
    </location>
</feature>
<dbReference type="Pfam" id="PF09985">
    <property type="entry name" value="Glucodextran_C"/>
    <property type="match status" value="1"/>
</dbReference>
<keyword evidence="8" id="KW-1185">Reference proteome</keyword>
<dbReference type="Gene3D" id="2.60.40.1180">
    <property type="entry name" value="Golgi alpha-mannosidase II"/>
    <property type="match status" value="1"/>
</dbReference>
<gene>
    <name evidence="7" type="ORF">MACH26_08740</name>
</gene>
<sequence length="881" mass="98283">MLAKKSLLLSVLAALIAAGCQSENNKDTSDSRLAADSTPVDESPALRHVPSPQWQDQIIYFLMTDRFNDGDPSNNDMGRGEYDPSKESHYNGGDIVGITQKLDYIQQLGATAVWLTPPVANQWWSSASEYSGYHGYWARDFKKVDEHYGTLQDYQALSEALHHRGMYLIQDIVVNHSGIFFGYDGEYDPEDTAKNFVLFEQGFQAAPDMPPFDKVNRLNPEHAAANIYNWTSGTSNYQSEEQQFTYQLGNLSDINTKNPEVIAAFKDAYRWWMQEVGVDAFRIDTVKYVEHSFWRQFLHDSDGIYAKAAELGKDHFLTFGEVFDSSAPYETQGEEKVIKFLGSEQEPELNSVIGFPLYFEIGNVLGEGKPTAQLAFRLQKFMEMYPDPYVTPNFIDNHDTKRFLAGANESALKQALALLFTIPGIPVIYQGTEQGHEETRQAMFAGGFLSERDQFNQEAELYRYIQQLAGLRKSDLLFSRGDLRLLASNQSGPGLLVYERQYRGKIAIIVLNTAEHGVLLNNVKTRLPGNSPLQSLYQNFSAEAPTLGNGQSLSMELPARAIAIYTTSNTSMATVQQEAPEVWLNFDTQIDGQVFTQDTPIRGRFSEANASLKVILNGNLDTASVVKTDAQGNWHTNIEVRDFGHSETSLQLYAPDFSFVSETQSFTASVSRPEISLTLVDAQDDDKGLSGLYIAPEQDASEKQMDIVSVTAESAGANLKLTLNMQQVSDYWAPSNGFDNTSFSVFFDLPDVKGNEALPMLNANMVDGRDWDLAHVAYGWGNYMYRASNASADEMGDKVGIAPQIVVDKASSEISFFYRGGQIGIEDWRDVLIYLTTWDISGEGYYRELTPEGGEWQFGGGQPKDPKIMDSVKLKLVAGAQ</sequence>
<dbReference type="EMBL" id="AP027272">
    <property type="protein sequence ID" value="BDX05353.1"/>
    <property type="molecule type" value="Genomic_DNA"/>
</dbReference>
<evidence type="ECO:0000313" key="8">
    <source>
        <dbReference type="Proteomes" id="UP001333710"/>
    </source>
</evidence>
<dbReference type="AlphaFoldDB" id="A0AA48HT50"/>
<dbReference type="Proteomes" id="UP001333710">
    <property type="component" value="Chromosome"/>
</dbReference>
<organism evidence="7 8">
    <name type="scientific">Planctobacterium marinum</name>
    <dbReference type="NCBI Taxonomy" id="1631968"/>
    <lineage>
        <taxon>Bacteria</taxon>
        <taxon>Pseudomonadati</taxon>
        <taxon>Pseudomonadota</taxon>
        <taxon>Gammaproteobacteria</taxon>
        <taxon>Alteromonadales</taxon>
        <taxon>Alteromonadaceae</taxon>
        <taxon>Planctobacterium</taxon>
    </lineage>
</organism>
<keyword evidence="2" id="KW-0479">Metal-binding</keyword>
<protein>
    <submittedName>
        <fullName evidence="7">Alpha-amylase</fullName>
    </submittedName>
</protein>